<evidence type="ECO:0000256" key="2">
    <source>
        <dbReference type="ARBA" id="ARBA00022448"/>
    </source>
</evidence>
<keyword evidence="3" id="KW-0732">Signal</keyword>
<sequence length="427" mass="48029">MSTPNVPQPGWLPPDLVRGMTSPRLSRRRALQLGGLSALGLSLAACGIPGASSGKNDLSLNAARKNIKEFWQQHPKKTGQLNFENWPLYIDVDDKNNHPSLELFTKQTGIKVKYDEGIQDDDSYFGKIQPVLAAGQSIGWDIIVITNGIFLDKLVELDYLIPLDQNAMPNFYANASPLVLNPSFDRGNVYTMAWQSGMTGIAYNPKYVDREITSWQDLQDPAFKGKVGMFADIEDTPNSALCAIGVNPETSTQDDWKKAADWLKKQRPLVRKYYQQDYIAPLSKGDLWISLAWSGDIFQANASGADLKFVVPKEGAPLWTDNMCIPVRAQHPRDAMIYMDWVYQPDVATMLAEYINYITPVPATQALIRKDAKDADNSDDRDFYNELASSPLIFPSVADYSKLHRYRVLDADEEKVWDDLFEPIYES</sequence>
<dbReference type="PRINTS" id="PR00909">
    <property type="entry name" value="SPERMDNBNDNG"/>
</dbReference>
<evidence type="ECO:0000313" key="6">
    <source>
        <dbReference type="Proteomes" id="UP001164693"/>
    </source>
</evidence>
<evidence type="ECO:0000256" key="3">
    <source>
        <dbReference type="ARBA" id="ARBA00022729"/>
    </source>
</evidence>
<accession>A0ABY7JYA9</accession>
<keyword evidence="4" id="KW-0574">Periplasm</keyword>
<dbReference type="PANTHER" id="PTHR30222:SF17">
    <property type="entry name" value="SPERMIDINE_PUTRESCINE-BINDING PERIPLASMIC PROTEIN"/>
    <property type="match status" value="1"/>
</dbReference>
<dbReference type="Pfam" id="PF13416">
    <property type="entry name" value="SBP_bac_8"/>
    <property type="match status" value="1"/>
</dbReference>
<keyword evidence="6" id="KW-1185">Reference proteome</keyword>
<protein>
    <submittedName>
        <fullName evidence="5">Spermidine/putrescine ABC transporter substrate-binding protein</fullName>
    </submittedName>
</protein>
<gene>
    <name evidence="5" type="ORF">M6B22_01995</name>
</gene>
<dbReference type="EMBL" id="CP097463">
    <property type="protein sequence ID" value="WAX57551.1"/>
    <property type="molecule type" value="Genomic_DNA"/>
</dbReference>
<proteinExistence type="predicted"/>
<dbReference type="CDD" id="cd13590">
    <property type="entry name" value="PBP2_PotD_PotF_like"/>
    <property type="match status" value="1"/>
</dbReference>
<evidence type="ECO:0000256" key="4">
    <source>
        <dbReference type="ARBA" id="ARBA00022764"/>
    </source>
</evidence>
<dbReference type="InterPro" id="IPR006059">
    <property type="entry name" value="SBP"/>
</dbReference>
<dbReference type="PROSITE" id="PS51318">
    <property type="entry name" value="TAT"/>
    <property type="match status" value="1"/>
</dbReference>
<dbReference type="Proteomes" id="UP001164693">
    <property type="component" value="Chromosome"/>
</dbReference>
<comment type="subcellular location">
    <subcellularLocation>
        <location evidence="1">Periplasm</location>
    </subcellularLocation>
</comment>
<evidence type="ECO:0000256" key="1">
    <source>
        <dbReference type="ARBA" id="ARBA00004418"/>
    </source>
</evidence>
<dbReference type="InterPro" id="IPR006311">
    <property type="entry name" value="TAT_signal"/>
</dbReference>
<reference evidence="5" key="1">
    <citation type="submission" date="2022-05" db="EMBL/GenBank/DDBJ databases">
        <title>Jatrophihabitans sp. SB3-54 whole genome sequence.</title>
        <authorList>
            <person name="Suh M.K."/>
            <person name="Eom M.K."/>
            <person name="Kim J.S."/>
            <person name="Kim H.S."/>
            <person name="Do H.E."/>
            <person name="Shin Y.K."/>
            <person name="Lee J.-S."/>
        </authorList>
    </citation>
    <scope>NUCLEOTIDE SEQUENCE</scope>
    <source>
        <strain evidence="5">SB3-54</strain>
    </source>
</reference>
<name>A0ABY7JYA9_9ACTN</name>
<dbReference type="RefSeq" id="WP_269444095.1">
    <property type="nucleotide sequence ID" value="NZ_CP097463.1"/>
</dbReference>
<organism evidence="5 6">
    <name type="scientific">Jatrophihabitans cynanchi</name>
    <dbReference type="NCBI Taxonomy" id="2944128"/>
    <lineage>
        <taxon>Bacteria</taxon>
        <taxon>Bacillati</taxon>
        <taxon>Actinomycetota</taxon>
        <taxon>Actinomycetes</taxon>
        <taxon>Jatrophihabitantales</taxon>
        <taxon>Jatrophihabitantaceae</taxon>
        <taxon>Jatrophihabitans</taxon>
    </lineage>
</organism>
<keyword evidence="2" id="KW-0813">Transport</keyword>
<evidence type="ECO:0000313" key="5">
    <source>
        <dbReference type="EMBL" id="WAX57551.1"/>
    </source>
</evidence>
<dbReference type="InterPro" id="IPR001188">
    <property type="entry name" value="Sperm_putr-bd"/>
</dbReference>
<dbReference type="PANTHER" id="PTHR30222">
    <property type="entry name" value="SPERMIDINE/PUTRESCINE-BINDING PERIPLASMIC PROTEIN"/>
    <property type="match status" value="1"/>
</dbReference>
<dbReference type="SUPFAM" id="SSF53850">
    <property type="entry name" value="Periplasmic binding protein-like II"/>
    <property type="match status" value="1"/>
</dbReference>
<dbReference type="Gene3D" id="3.40.190.10">
    <property type="entry name" value="Periplasmic binding protein-like II"/>
    <property type="match status" value="2"/>
</dbReference>